<dbReference type="Proteomes" id="UP001583193">
    <property type="component" value="Unassembled WGS sequence"/>
</dbReference>
<name>A0ABR3XV69_9EURO</name>
<evidence type="ECO:0000313" key="3">
    <source>
        <dbReference type="Proteomes" id="UP001583193"/>
    </source>
</evidence>
<evidence type="ECO:0000256" key="1">
    <source>
        <dbReference type="SAM" id="MobiDB-lite"/>
    </source>
</evidence>
<feature type="region of interest" description="Disordered" evidence="1">
    <location>
        <begin position="1"/>
        <end position="63"/>
    </location>
</feature>
<keyword evidence="3" id="KW-1185">Reference proteome</keyword>
<feature type="compositionally biased region" description="Basic and acidic residues" evidence="1">
    <location>
        <begin position="39"/>
        <end position="52"/>
    </location>
</feature>
<reference evidence="2 3" key="1">
    <citation type="journal article" date="2024" name="IMA Fungus">
        <title>IMA Genome - F19 : A genome assembly and annotation guide to empower mycologists, including annotated draft genome sequences of Ceratocystis pirilliformis, Diaporthe australafricana, Fusarium ophioides, Paecilomyces lecythidis, and Sporothrix stenoceras.</title>
        <authorList>
            <person name="Aylward J."/>
            <person name="Wilson A.M."/>
            <person name="Visagie C.M."/>
            <person name="Spraker J."/>
            <person name="Barnes I."/>
            <person name="Buitendag C."/>
            <person name="Ceriani C."/>
            <person name="Del Mar Angel L."/>
            <person name="du Plessis D."/>
            <person name="Fuchs T."/>
            <person name="Gasser K."/>
            <person name="Kramer D."/>
            <person name="Li W."/>
            <person name="Munsamy K."/>
            <person name="Piso A."/>
            <person name="Price J.L."/>
            <person name="Sonnekus B."/>
            <person name="Thomas C."/>
            <person name="van der Nest A."/>
            <person name="van Dijk A."/>
            <person name="van Heerden A."/>
            <person name="van Vuuren N."/>
            <person name="Yilmaz N."/>
            <person name="Duong T.A."/>
            <person name="van der Merwe N.A."/>
            <person name="Wingfield M.J."/>
            <person name="Wingfield B.D."/>
        </authorList>
    </citation>
    <scope>NUCLEOTIDE SEQUENCE [LARGE SCALE GENOMIC DNA]</scope>
    <source>
        <strain evidence="2 3">CMW 18167</strain>
    </source>
</reference>
<evidence type="ECO:0000313" key="2">
    <source>
        <dbReference type="EMBL" id="KAL1879575.1"/>
    </source>
</evidence>
<gene>
    <name evidence="2" type="ORF">Plec18167_004036</name>
</gene>
<organism evidence="2 3">
    <name type="scientific">Paecilomyces lecythidis</name>
    <dbReference type="NCBI Taxonomy" id="3004212"/>
    <lineage>
        <taxon>Eukaryota</taxon>
        <taxon>Fungi</taxon>
        <taxon>Dikarya</taxon>
        <taxon>Ascomycota</taxon>
        <taxon>Pezizomycotina</taxon>
        <taxon>Eurotiomycetes</taxon>
        <taxon>Eurotiomycetidae</taxon>
        <taxon>Eurotiales</taxon>
        <taxon>Thermoascaceae</taxon>
        <taxon>Paecilomyces</taxon>
    </lineage>
</organism>
<comment type="caution">
    <text evidence="2">The sequence shown here is derived from an EMBL/GenBank/DDBJ whole genome shotgun (WGS) entry which is preliminary data.</text>
</comment>
<protein>
    <submittedName>
        <fullName evidence="2">Uncharacterized protein</fullName>
    </submittedName>
</protein>
<proteinExistence type="predicted"/>
<sequence length="314" mass="36651">MQTHPGVRSRRRATLSGPENDRLILQQSHDLANVKFRPRHPEKSRPEKKKELPGVPFTPVEPRKGPPRYYASVPLLQARRDALQTLSVCRNVIACLELTRMRKSRMGFAYWVDFWERIYERPLARSLISRVSIVRAKVDTIFQKTSKELTHLTWEVERGIAAAGSEKEVLRLLERMETDVAAHRRRRRRSAQGLLDKLRDSIEQIPVDVTDELFDDLKRGVFALDSFCDYHPGDPEAEKRDRQPRDEPLDAEGFFEGDPELVYRPGFGHEFIGAVQRVATYQEGDLPLEHFQDWVNDDDDSVRWEEWMQDGSFW</sequence>
<feature type="region of interest" description="Disordered" evidence="1">
    <location>
        <begin position="232"/>
        <end position="251"/>
    </location>
</feature>
<dbReference type="EMBL" id="JAVDPF010000010">
    <property type="protein sequence ID" value="KAL1879575.1"/>
    <property type="molecule type" value="Genomic_DNA"/>
</dbReference>
<accession>A0ABR3XV69</accession>
<feature type="compositionally biased region" description="Basic and acidic residues" evidence="1">
    <location>
        <begin position="232"/>
        <end position="248"/>
    </location>
</feature>